<evidence type="ECO:0000313" key="18">
    <source>
        <dbReference type="Proteomes" id="UP000204157"/>
    </source>
</evidence>
<evidence type="ECO:0000256" key="15">
    <source>
        <dbReference type="ARBA" id="ARBA00046863"/>
    </source>
</evidence>
<dbReference type="EMBL" id="KP153409">
    <property type="protein sequence ID" value="ALE29609.1"/>
    <property type="molecule type" value="Genomic_DNA"/>
</dbReference>
<evidence type="ECO:0000256" key="2">
    <source>
        <dbReference type="ARBA" id="ARBA00004328"/>
    </source>
</evidence>
<sequence>MKYASRKGRGKRKSTTSHRGRGGKVRRRLFRRRKSFLKRRTGNGGFANNTARRYKKGLTAKIVGDDFTLAIEAAGGDSNTMLIMYDGGNLGVSQFAMQQINAYSTLYDSYKVKRVVAEWWLNDNDELAKPDTQLVNMWQCYDHDAFSKVLKIDSIKQQPGVKRHIMMPGRVYKTSFVPKFVVNNKNNQYMEGFNTWMDLKDIAKTNASGNALQFGWEGKAEEAAISVRITYYFAFGGRRVNSVYQNSVDNTVHL</sequence>
<protein>
    <submittedName>
        <fullName evidence="17">Putative capsid protein</fullName>
    </submittedName>
</protein>
<reference evidence="17 18" key="1">
    <citation type="journal article" date="2016" name="Infect. Genet. Evol.">
        <title>Diverse circular replication-associated protein encoding viruses circulating in invertebrates within a lake ecosystem.</title>
        <authorList>
            <person name="Dayaram A."/>
            <person name="Galatowitsch M.L."/>
            <person name="Arguello-Astorga G.R."/>
            <person name="van Bysterveldt K."/>
            <person name="Kraberger S."/>
            <person name="Stainton D."/>
            <person name="Harding J.S."/>
            <person name="Roumagnac P."/>
            <person name="Martin D.P."/>
            <person name="Lefeuvre P."/>
            <person name="Varsani A."/>
        </authorList>
    </citation>
    <scope>NUCLEOTIDE SEQUENCE [LARGE SCALE GENOMIC DNA]</scope>
    <source>
        <strain evidence="17">LSaCV-11-LSMU-2013</strain>
    </source>
</reference>
<dbReference type="Proteomes" id="UP000204157">
    <property type="component" value="Segment"/>
</dbReference>
<keyword evidence="14" id="KW-1160">Virus entry into host cell</keyword>
<keyword evidence="9" id="KW-1162">Viral penetration into host cytoplasm</keyword>
<proteinExistence type="inferred from homology"/>
<keyword evidence="5" id="KW-1163">Viral penetration into host nucleus</keyword>
<dbReference type="InterPro" id="IPR003383">
    <property type="entry name" value="Circovirus_capsid"/>
</dbReference>
<dbReference type="Pfam" id="PF02443">
    <property type="entry name" value="Circo_capsid"/>
    <property type="match status" value="1"/>
</dbReference>
<keyword evidence="4" id="KW-1140">T=1 icosahedral capsid protein</keyword>
<evidence type="ECO:0000256" key="14">
    <source>
        <dbReference type="ARBA" id="ARBA00023296"/>
    </source>
</evidence>
<accession>A0A126G8G6</accession>
<comment type="similarity">
    <text evidence="3">Belongs to the circoviridae capsid protein family.</text>
</comment>
<keyword evidence="11" id="KW-0946">Virion</keyword>
<keyword evidence="8" id="KW-0945">Host-virus interaction</keyword>
<dbReference type="GeneID" id="26974231"/>
<evidence type="ECO:0000256" key="4">
    <source>
        <dbReference type="ARBA" id="ARBA00022431"/>
    </source>
</evidence>
<dbReference type="OrthoDB" id="39347at10239"/>
<evidence type="ECO:0000256" key="5">
    <source>
        <dbReference type="ARBA" id="ARBA00022524"/>
    </source>
</evidence>
<keyword evidence="18" id="KW-1185">Reference proteome</keyword>
<dbReference type="RefSeq" id="YP_009237558.1">
    <property type="nucleotide sequence ID" value="NC_029612.1"/>
</dbReference>
<evidence type="ECO:0000256" key="7">
    <source>
        <dbReference type="ARBA" id="ARBA00022562"/>
    </source>
</evidence>
<organism evidence="17 18">
    <name type="scientific">Lake Sarah-associated circular virus-11</name>
    <dbReference type="NCBI Taxonomy" id="1685737"/>
    <lineage>
        <taxon>Viruses</taxon>
        <taxon>Monodnaviria</taxon>
        <taxon>Shotokuvirae</taxon>
        <taxon>Cressdnaviricota</taxon>
        <taxon>Arfiviricetes</taxon>
        <taxon>Mulpavirales</taxon>
        <taxon>Anicreviridae</taxon>
        <taxon>Patavirus</taxon>
        <taxon>Patavirus kakahis</taxon>
    </lineage>
</organism>
<keyword evidence="6" id="KW-0167">Capsid protein</keyword>
<keyword evidence="10" id="KW-1161">Viral attachment to host cell</keyword>
<evidence type="ECO:0000256" key="3">
    <source>
        <dbReference type="ARBA" id="ARBA00010301"/>
    </source>
</evidence>
<name>A0A126G8G6_9VIRU</name>
<evidence type="ECO:0000256" key="10">
    <source>
        <dbReference type="ARBA" id="ARBA00022804"/>
    </source>
</evidence>
<feature type="region of interest" description="Disordered" evidence="16">
    <location>
        <begin position="1"/>
        <end position="25"/>
    </location>
</feature>
<evidence type="ECO:0000256" key="8">
    <source>
        <dbReference type="ARBA" id="ARBA00022581"/>
    </source>
</evidence>
<dbReference type="GO" id="GO:0019069">
    <property type="term" value="P:viral capsid assembly"/>
    <property type="evidence" value="ECO:0007669"/>
    <property type="project" value="InterPro"/>
</dbReference>
<keyword evidence="7" id="KW-1048">Host nucleus</keyword>
<evidence type="ECO:0000256" key="6">
    <source>
        <dbReference type="ARBA" id="ARBA00022561"/>
    </source>
</evidence>
<evidence type="ECO:0000256" key="11">
    <source>
        <dbReference type="ARBA" id="ARBA00022844"/>
    </source>
</evidence>
<dbReference type="InterPro" id="IPR038652">
    <property type="entry name" value="Circovirus_capsid_sf"/>
</dbReference>
<comment type="subcellular location">
    <subcellularLocation>
        <location evidence="1">Host nucleus</location>
    </subcellularLocation>
    <subcellularLocation>
        <location evidence="2">Virion</location>
    </subcellularLocation>
</comment>
<evidence type="ECO:0000256" key="9">
    <source>
        <dbReference type="ARBA" id="ARBA00022595"/>
    </source>
</evidence>
<comment type="subunit">
    <text evidence="15">Homomultimer. Assembles in the nucleus, presumably in an immature form, then migrates to the cytoplasm once assembled as mature virion. Interacts with Rep; this interaction relocates Rep into the nucleus.</text>
</comment>
<evidence type="ECO:0000256" key="13">
    <source>
        <dbReference type="ARBA" id="ARBA00023125"/>
    </source>
</evidence>
<keyword evidence="13" id="KW-0238">DNA-binding</keyword>
<dbReference type="KEGG" id="vg:26974231"/>
<evidence type="ECO:0000256" key="12">
    <source>
        <dbReference type="ARBA" id="ARBA00022890"/>
    </source>
</evidence>
<dbReference type="Gene3D" id="2.60.120.950">
    <property type="entry name" value="Circovirus capsid protein"/>
    <property type="match status" value="1"/>
</dbReference>
<evidence type="ECO:0000256" key="1">
    <source>
        <dbReference type="ARBA" id="ARBA00004147"/>
    </source>
</evidence>
<evidence type="ECO:0000256" key="16">
    <source>
        <dbReference type="SAM" id="MobiDB-lite"/>
    </source>
</evidence>
<evidence type="ECO:0000313" key="17">
    <source>
        <dbReference type="EMBL" id="ALE29609.1"/>
    </source>
</evidence>
<keyword evidence="12" id="KW-1164">Virus endocytosis by host</keyword>